<dbReference type="Proteomes" id="UP000016927">
    <property type="component" value="Unassembled WGS sequence"/>
</dbReference>
<accession>R0KU32</accession>
<organism evidence="7 8">
    <name type="scientific">Nosema bombycis (strain CQ1 / CVCC 102059)</name>
    <name type="common">Microsporidian parasite</name>
    <name type="synonym">Pebrine of silkworm</name>
    <dbReference type="NCBI Taxonomy" id="578461"/>
    <lineage>
        <taxon>Eukaryota</taxon>
        <taxon>Fungi</taxon>
        <taxon>Fungi incertae sedis</taxon>
        <taxon>Microsporidia</taxon>
        <taxon>Nosematidae</taxon>
        <taxon>Nosema</taxon>
    </lineage>
</organism>
<dbReference type="OrthoDB" id="445326at2759"/>
<comment type="similarity">
    <text evidence="6">Belongs to the MPP10 family.</text>
</comment>
<evidence type="ECO:0000256" key="3">
    <source>
        <dbReference type="ARBA" id="ARBA00022552"/>
    </source>
</evidence>
<evidence type="ECO:0000256" key="1">
    <source>
        <dbReference type="ARBA" id="ARBA00004604"/>
    </source>
</evidence>
<keyword evidence="5" id="KW-0687">Ribonucleoprotein</keyword>
<protein>
    <submittedName>
        <fullName evidence="7">Uncharacterized protein</fullName>
    </submittedName>
</protein>
<dbReference type="OMA" id="WYEKGEV"/>
<name>R0KU32_NOSB1</name>
<dbReference type="AlphaFoldDB" id="R0KU32"/>
<keyword evidence="4" id="KW-0539">Nucleus</keyword>
<gene>
    <name evidence="7" type="ORF">NBO_30g0005</name>
</gene>
<comment type="subcellular location">
    <subcellularLocation>
        <location evidence="1">Nucleus</location>
        <location evidence="1">Nucleolus</location>
    </subcellularLocation>
</comment>
<dbReference type="STRING" id="578461.R0KU32"/>
<sequence>MTPLSEIEKQLVKKKDWLYTGEVDSKKRPLNSLLSTKDIDFEVADQFEPISSKQNSEIQRLTLQRLREGTFDNFSFNFKEEICVEEEEDVLDLDLVTLFNEIEGELIKISDFGSIGFLPDVKIKIKEDKIKGKVKGGKVKEVKNLEKVKNVTVLK</sequence>
<reference evidence="7 8" key="1">
    <citation type="journal article" date="2013" name="BMC Genomics">
        <title>Comparative genomics of parasitic silkworm microsporidia reveal an association between genome expansion and host adaptation.</title>
        <authorList>
            <person name="Pan G."/>
            <person name="Xu J."/>
            <person name="Li T."/>
            <person name="Xia Q."/>
            <person name="Liu S.L."/>
            <person name="Zhang G."/>
            <person name="Li S."/>
            <person name="Li C."/>
            <person name="Liu H."/>
            <person name="Yang L."/>
            <person name="Liu T."/>
            <person name="Zhang X."/>
            <person name="Wu Z."/>
            <person name="Fan W."/>
            <person name="Dang X."/>
            <person name="Xiang H."/>
            <person name="Tao M."/>
            <person name="Li Y."/>
            <person name="Hu J."/>
            <person name="Li Z."/>
            <person name="Lin L."/>
            <person name="Luo J."/>
            <person name="Geng L."/>
            <person name="Wang L."/>
            <person name="Long M."/>
            <person name="Wan Y."/>
            <person name="He N."/>
            <person name="Zhang Z."/>
            <person name="Lu C."/>
            <person name="Keeling P.J."/>
            <person name="Wang J."/>
            <person name="Xiang Z."/>
            <person name="Zhou Z."/>
        </authorList>
    </citation>
    <scope>NUCLEOTIDE SEQUENCE [LARGE SCALE GENOMIC DNA]</scope>
    <source>
        <strain evidence="8">CQ1 / CVCC 102059</strain>
    </source>
</reference>
<dbReference type="HOGENOM" id="CLU_1643691_0_0_1"/>
<evidence type="ECO:0000256" key="4">
    <source>
        <dbReference type="ARBA" id="ARBA00023242"/>
    </source>
</evidence>
<evidence type="ECO:0000256" key="2">
    <source>
        <dbReference type="ARBA" id="ARBA00022517"/>
    </source>
</evidence>
<evidence type="ECO:0000313" key="7">
    <source>
        <dbReference type="EMBL" id="EOB14311.1"/>
    </source>
</evidence>
<dbReference type="VEuPathDB" id="MicrosporidiaDB:NBO_30g0005"/>
<dbReference type="InterPro" id="IPR012173">
    <property type="entry name" value="Mpp10"/>
</dbReference>
<evidence type="ECO:0000256" key="6">
    <source>
        <dbReference type="ARBA" id="ARBA00029455"/>
    </source>
</evidence>
<dbReference type="GO" id="GO:0034457">
    <property type="term" value="C:Mpp10 complex"/>
    <property type="evidence" value="ECO:0007669"/>
    <property type="project" value="InterPro"/>
</dbReference>
<dbReference type="PANTHER" id="PTHR17039">
    <property type="entry name" value="U3 SMALL NUCLEOLAR RIBONUCLEOPROTEIN PROTEIN MPP10"/>
    <property type="match status" value="1"/>
</dbReference>
<proteinExistence type="inferred from homology"/>
<keyword evidence="2" id="KW-0690">Ribosome biogenesis</keyword>
<dbReference type="PANTHER" id="PTHR17039:SF0">
    <property type="entry name" value="U3 SMALL NUCLEOLAR RIBONUCLEOPROTEIN PROTEIN MPP10"/>
    <property type="match status" value="1"/>
</dbReference>
<dbReference type="Pfam" id="PF04006">
    <property type="entry name" value="Mpp10"/>
    <property type="match status" value="1"/>
</dbReference>
<dbReference type="GO" id="GO:0032040">
    <property type="term" value="C:small-subunit processome"/>
    <property type="evidence" value="ECO:0007669"/>
    <property type="project" value="TreeGrafter"/>
</dbReference>
<evidence type="ECO:0000256" key="5">
    <source>
        <dbReference type="ARBA" id="ARBA00023274"/>
    </source>
</evidence>
<dbReference type="EMBL" id="KB908938">
    <property type="protein sequence ID" value="EOB14311.1"/>
    <property type="molecule type" value="Genomic_DNA"/>
</dbReference>
<evidence type="ECO:0000313" key="8">
    <source>
        <dbReference type="Proteomes" id="UP000016927"/>
    </source>
</evidence>
<dbReference type="GO" id="GO:0006364">
    <property type="term" value="P:rRNA processing"/>
    <property type="evidence" value="ECO:0007669"/>
    <property type="project" value="UniProtKB-KW"/>
</dbReference>
<keyword evidence="3" id="KW-0698">rRNA processing</keyword>
<dbReference type="GO" id="GO:0005732">
    <property type="term" value="C:sno(s)RNA-containing ribonucleoprotein complex"/>
    <property type="evidence" value="ECO:0007669"/>
    <property type="project" value="InterPro"/>
</dbReference>
<keyword evidence="8" id="KW-1185">Reference proteome</keyword>